<dbReference type="RefSeq" id="WP_215239696.1">
    <property type="nucleotide sequence ID" value="NZ_CAJRAF010000002.1"/>
</dbReference>
<protein>
    <recommendedName>
        <fullName evidence="6">DUF4890 domain-containing protein</fullName>
    </recommendedName>
</protein>
<dbReference type="EMBL" id="CAJRAF010000002">
    <property type="protein sequence ID" value="CAG5003467.1"/>
    <property type="molecule type" value="Genomic_DNA"/>
</dbReference>
<keyword evidence="5" id="KW-1185">Reference proteome</keyword>
<evidence type="ECO:0000313" key="4">
    <source>
        <dbReference type="EMBL" id="CAG5003467.1"/>
    </source>
</evidence>
<evidence type="ECO:0000313" key="5">
    <source>
        <dbReference type="Proteomes" id="UP000680038"/>
    </source>
</evidence>
<organism evidence="4 5">
    <name type="scientific">Dyadobacter helix</name>
    <dbReference type="NCBI Taxonomy" id="2822344"/>
    <lineage>
        <taxon>Bacteria</taxon>
        <taxon>Pseudomonadati</taxon>
        <taxon>Bacteroidota</taxon>
        <taxon>Cytophagia</taxon>
        <taxon>Cytophagales</taxon>
        <taxon>Spirosomataceae</taxon>
        <taxon>Dyadobacter</taxon>
    </lineage>
</organism>
<keyword evidence="3" id="KW-0732">Signal</keyword>
<name>A0A916NCB8_9BACT</name>
<comment type="caution">
    <text evidence="4">The sequence shown here is derived from an EMBL/GenBank/DDBJ whole genome shotgun (WGS) entry which is preliminary data.</text>
</comment>
<dbReference type="AlphaFoldDB" id="A0A916NCB8"/>
<keyword evidence="1" id="KW-0175">Coiled coil</keyword>
<feature type="chain" id="PRO_5037962610" description="DUF4890 domain-containing protein" evidence="3">
    <location>
        <begin position="22"/>
        <end position="137"/>
    </location>
</feature>
<feature type="signal peptide" evidence="3">
    <location>
        <begin position="1"/>
        <end position="21"/>
    </location>
</feature>
<evidence type="ECO:0008006" key="6">
    <source>
        <dbReference type="Google" id="ProtNLM"/>
    </source>
</evidence>
<reference evidence="4" key="1">
    <citation type="submission" date="2021-04" db="EMBL/GenBank/DDBJ databases">
        <authorList>
            <person name="Rodrigo-Torres L."/>
            <person name="Arahal R. D."/>
            <person name="Lucena T."/>
        </authorList>
    </citation>
    <scope>NUCLEOTIDE SEQUENCE</scope>
    <source>
        <strain evidence="4">CECT 9275</strain>
    </source>
</reference>
<evidence type="ECO:0000256" key="1">
    <source>
        <dbReference type="SAM" id="Coils"/>
    </source>
</evidence>
<feature type="region of interest" description="Disordered" evidence="2">
    <location>
        <begin position="117"/>
        <end position="137"/>
    </location>
</feature>
<gene>
    <name evidence="4" type="ORF">DYBT9275_03160</name>
</gene>
<proteinExistence type="predicted"/>
<dbReference type="Proteomes" id="UP000680038">
    <property type="component" value="Unassembled WGS sequence"/>
</dbReference>
<sequence>MKKTILVIAIAAIFGIENSFAQSVYSVKGEYATVVKNSRIDNKVEEYQIDKLDRIVNLSRKQENEIKKIENKYDRIAANGKRFQTRQSTQKLEQDKQQEILSVLTAAQRQRLMAYQHGGKFNNQNKNNHKGRGFERG</sequence>
<evidence type="ECO:0000256" key="2">
    <source>
        <dbReference type="SAM" id="MobiDB-lite"/>
    </source>
</evidence>
<evidence type="ECO:0000256" key="3">
    <source>
        <dbReference type="SAM" id="SignalP"/>
    </source>
</evidence>
<feature type="coiled-coil region" evidence="1">
    <location>
        <begin position="52"/>
        <end position="79"/>
    </location>
</feature>
<accession>A0A916NCB8</accession>